<dbReference type="EMBL" id="CP047900">
    <property type="protein sequence ID" value="QHK22623.1"/>
    <property type="molecule type" value="Genomic_DNA"/>
</dbReference>
<dbReference type="InterPro" id="IPR023833">
    <property type="entry name" value="Signal_pept_SipW-depend-type"/>
</dbReference>
<evidence type="ECO:0000256" key="1">
    <source>
        <dbReference type="NCBIfam" id="TIGR02228"/>
    </source>
</evidence>
<keyword evidence="6" id="KW-0378">Hydrolase</keyword>
<dbReference type="KEGG" id="psey:GU243_23980"/>
<gene>
    <name evidence="6" type="ORF">GU243_23980</name>
</gene>
<proteinExistence type="predicted"/>
<keyword evidence="3" id="KW-0812">Transmembrane</keyword>
<dbReference type="GO" id="GO:0006465">
    <property type="term" value="P:signal peptide processing"/>
    <property type="evidence" value="ECO:0007669"/>
    <property type="project" value="UniProtKB-UniRule"/>
</dbReference>
<keyword evidence="3" id="KW-1133">Transmembrane helix</keyword>
<evidence type="ECO:0000256" key="2">
    <source>
        <dbReference type="SAM" id="MobiDB-lite"/>
    </source>
</evidence>
<feature type="transmembrane region" description="Helical" evidence="3">
    <location>
        <begin position="579"/>
        <end position="602"/>
    </location>
</feature>
<dbReference type="Proteomes" id="UP000464186">
    <property type="component" value="Plasmid unnamed2"/>
</dbReference>
<dbReference type="AlphaFoldDB" id="A0A6P1NU58"/>
<keyword evidence="7" id="KW-1185">Reference proteome</keyword>
<keyword evidence="3" id="KW-0472">Membrane</keyword>
<evidence type="ECO:0000259" key="5">
    <source>
        <dbReference type="Pfam" id="PF10502"/>
    </source>
</evidence>
<keyword evidence="4" id="KW-0732">Signal</keyword>
<feature type="transmembrane region" description="Helical" evidence="3">
    <location>
        <begin position="389"/>
        <end position="409"/>
    </location>
</feature>
<evidence type="ECO:0000313" key="7">
    <source>
        <dbReference type="Proteomes" id="UP000464186"/>
    </source>
</evidence>
<dbReference type="GO" id="GO:0009003">
    <property type="term" value="F:signal peptidase activity"/>
    <property type="evidence" value="ECO:0007669"/>
    <property type="project" value="UniProtKB-EC"/>
</dbReference>
<feature type="domain" description="Peptidase S26" evidence="5">
    <location>
        <begin position="226"/>
        <end position="289"/>
    </location>
</feature>
<dbReference type="EC" id="3.4.21.89" evidence="1"/>
<dbReference type="Pfam" id="PF10502">
    <property type="entry name" value="Peptidase_S26"/>
    <property type="match status" value="1"/>
</dbReference>
<dbReference type="InterPro" id="IPR001733">
    <property type="entry name" value="Peptidase_S26B"/>
</dbReference>
<feature type="transmembrane region" description="Helical" evidence="3">
    <location>
        <begin position="222"/>
        <end position="251"/>
    </location>
</feature>
<feature type="compositionally biased region" description="Low complexity" evidence="2">
    <location>
        <begin position="186"/>
        <end position="197"/>
    </location>
</feature>
<dbReference type="CDD" id="cd06530">
    <property type="entry name" value="S26_SPase_I"/>
    <property type="match status" value="1"/>
</dbReference>
<protein>
    <recommendedName>
        <fullName evidence="1">Signal peptidase I</fullName>
        <ecNumber evidence="1">3.4.21.89</ecNumber>
    </recommendedName>
</protein>
<evidence type="ECO:0000256" key="3">
    <source>
        <dbReference type="SAM" id="Phobius"/>
    </source>
</evidence>
<feature type="transmembrane region" description="Helical" evidence="3">
    <location>
        <begin position="349"/>
        <end position="368"/>
    </location>
</feature>
<feature type="chain" id="PRO_5026770205" description="Signal peptidase I" evidence="4">
    <location>
        <begin position="29"/>
        <end position="615"/>
    </location>
</feature>
<dbReference type="NCBIfam" id="TIGR02228">
    <property type="entry name" value="sigpep_I_arch"/>
    <property type="match status" value="1"/>
</dbReference>
<geneLocation type="plasmid" evidence="6 7">
    <name>unnamed2</name>
</geneLocation>
<organism evidence="6 7">
    <name type="scientific">Pseudarthrobacter psychrotolerans</name>
    <dbReference type="NCBI Taxonomy" id="2697569"/>
    <lineage>
        <taxon>Bacteria</taxon>
        <taxon>Bacillati</taxon>
        <taxon>Actinomycetota</taxon>
        <taxon>Actinomycetes</taxon>
        <taxon>Micrococcales</taxon>
        <taxon>Micrococcaceae</taxon>
        <taxon>Pseudarthrobacter</taxon>
    </lineage>
</organism>
<evidence type="ECO:0000313" key="6">
    <source>
        <dbReference type="EMBL" id="QHK22623.1"/>
    </source>
</evidence>
<evidence type="ECO:0000256" key="4">
    <source>
        <dbReference type="SAM" id="SignalP"/>
    </source>
</evidence>
<accession>A0A6P1NU58</accession>
<feature type="region of interest" description="Disordered" evidence="2">
    <location>
        <begin position="182"/>
        <end position="208"/>
    </location>
</feature>
<feature type="signal peptide" evidence="4">
    <location>
        <begin position="1"/>
        <end position="28"/>
    </location>
</feature>
<sequence length="615" mass="62338">MRGRALTRVRAVLAGALVLGAGATVTLAAWTDSEYATGSFTASIFNTESSTVAGVWASNTSPPGASLVFNATAMSPTVSQYAWVNIRTTAASTAGGTITLAGSTTSGTLVPVLEYRAVRTAGTGTTCDSTAFSGTPTYIAGSASTYLAVTTVPATPVASAITSPSGELRYCYDVRIQSGAANTYQGGRAPSPGSSRESPPRAPEMDSHVTDRGGFGGRAGNALLTVAAIGGAVCIVLVLIAFFFHITLIMFKTGSMSPTIPAGSLAIVKQIPASDIRVGDVVTVDRRPALPVTHRVTSVSPAAGDTRTITLRGDANPAEDPAPYVVSNVRIVLFSIPQLAYAVNAVSNPLALGAITIGAAGLVTWAFWPHGAPAPRPRRGARRRSTRCHAARTGGLAVIVLLTLSAPVVNAAAPANAAVTDEVIQGPVLTLTSVADKTLMAHLVPAVPVPWQIGVAAHPDNPGVVSISLTAQGGLAADPNGLRITVSMCEVRWVGGRCQSGGTVLLGPGPASTLIPGPLVLTSMPSGQQRWILIDAALPANQGSVPTGSATFNLTASGVGDELSTGGSVSSLASTGADLWPPLLAALGAVTTGLMLASSARLPGARQRRRARVTP</sequence>
<dbReference type="NCBIfam" id="TIGR04088">
    <property type="entry name" value="cognate_SipW"/>
    <property type="match status" value="1"/>
</dbReference>
<reference evidence="6 7" key="1">
    <citation type="submission" date="2020-01" db="EMBL/GenBank/DDBJ databases">
        <title>Pseudarthrobacter psychrotolerans sp. nov., isolated from antarctic soil.</title>
        <authorList>
            <person name="Shin Y."/>
            <person name="Park W."/>
        </authorList>
    </citation>
    <scope>NUCLEOTIDE SEQUENCE [LARGE SCALE GENOMIC DNA]</scope>
    <source>
        <strain evidence="6 7">YJ56</strain>
        <plasmid evidence="6 7">unnamed2</plasmid>
    </source>
</reference>
<name>A0A6P1NU58_9MICC</name>
<keyword evidence="6" id="KW-0614">Plasmid</keyword>
<dbReference type="GO" id="GO:0004252">
    <property type="term" value="F:serine-type endopeptidase activity"/>
    <property type="evidence" value="ECO:0007669"/>
    <property type="project" value="UniProtKB-UniRule"/>
</dbReference>
<dbReference type="GO" id="GO:0016020">
    <property type="term" value="C:membrane"/>
    <property type="evidence" value="ECO:0007669"/>
    <property type="project" value="UniProtKB-UniRule"/>
</dbReference>
<dbReference type="InterPro" id="IPR019533">
    <property type="entry name" value="Peptidase_S26"/>
</dbReference>